<organism evidence="3 4">
    <name type="scientific">Russula ochroleuca</name>
    <dbReference type="NCBI Taxonomy" id="152965"/>
    <lineage>
        <taxon>Eukaryota</taxon>
        <taxon>Fungi</taxon>
        <taxon>Dikarya</taxon>
        <taxon>Basidiomycota</taxon>
        <taxon>Agaricomycotina</taxon>
        <taxon>Agaricomycetes</taxon>
        <taxon>Russulales</taxon>
        <taxon>Russulaceae</taxon>
        <taxon>Russula</taxon>
    </lineage>
</organism>
<dbReference type="Gene3D" id="3.40.50.300">
    <property type="entry name" value="P-loop containing nucleotide triphosphate hydrolases"/>
    <property type="match status" value="1"/>
</dbReference>
<dbReference type="Proteomes" id="UP000759537">
    <property type="component" value="Unassembled WGS sequence"/>
</dbReference>
<dbReference type="Pfam" id="PF17109">
    <property type="entry name" value="Goodbye"/>
    <property type="match status" value="1"/>
</dbReference>
<proteinExistence type="predicted"/>
<dbReference type="Pfam" id="PF24883">
    <property type="entry name" value="NPHP3_N"/>
    <property type="match status" value="1"/>
</dbReference>
<dbReference type="PANTHER" id="PTHR10039">
    <property type="entry name" value="AMELOGENIN"/>
    <property type="match status" value="1"/>
</dbReference>
<accession>A0A9P5N673</accession>
<protein>
    <recommendedName>
        <fullName evidence="2">NACHT domain-containing protein</fullName>
    </recommendedName>
</protein>
<comment type="caution">
    <text evidence="3">The sequence shown here is derived from an EMBL/GenBank/DDBJ whole genome shotgun (WGS) entry which is preliminary data.</text>
</comment>
<feature type="domain" description="NACHT" evidence="2">
    <location>
        <begin position="324"/>
        <end position="476"/>
    </location>
</feature>
<evidence type="ECO:0000259" key="2">
    <source>
        <dbReference type="PROSITE" id="PS50837"/>
    </source>
</evidence>
<dbReference type="OrthoDB" id="7464126at2759"/>
<dbReference type="InterPro" id="IPR056884">
    <property type="entry name" value="NPHP3-like_N"/>
</dbReference>
<evidence type="ECO:0000313" key="4">
    <source>
        <dbReference type="Proteomes" id="UP000759537"/>
    </source>
</evidence>
<dbReference type="Gene3D" id="1.20.5.170">
    <property type="match status" value="1"/>
</dbReference>
<name>A0A9P5N673_9AGAM</name>
<dbReference type="PROSITE" id="PS50837">
    <property type="entry name" value="NACHT"/>
    <property type="match status" value="1"/>
</dbReference>
<dbReference type="PANTHER" id="PTHR10039:SF16">
    <property type="entry name" value="GPI INOSITOL-DEACYLASE"/>
    <property type="match status" value="1"/>
</dbReference>
<reference evidence="3" key="1">
    <citation type="submission" date="2019-10" db="EMBL/GenBank/DDBJ databases">
        <authorList>
            <consortium name="DOE Joint Genome Institute"/>
            <person name="Kuo A."/>
            <person name="Miyauchi S."/>
            <person name="Kiss E."/>
            <person name="Drula E."/>
            <person name="Kohler A."/>
            <person name="Sanchez-Garcia M."/>
            <person name="Andreopoulos B."/>
            <person name="Barry K.W."/>
            <person name="Bonito G."/>
            <person name="Buee M."/>
            <person name="Carver A."/>
            <person name="Chen C."/>
            <person name="Cichocki N."/>
            <person name="Clum A."/>
            <person name="Culley D."/>
            <person name="Crous P.W."/>
            <person name="Fauchery L."/>
            <person name="Girlanda M."/>
            <person name="Hayes R."/>
            <person name="Keri Z."/>
            <person name="LaButti K."/>
            <person name="Lipzen A."/>
            <person name="Lombard V."/>
            <person name="Magnuson J."/>
            <person name="Maillard F."/>
            <person name="Morin E."/>
            <person name="Murat C."/>
            <person name="Nolan M."/>
            <person name="Ohm R."/>
            <person name="Pangilinan J."/>
            <person name="Pereira M."/>
            <person name="Perotto S."/>
            <person name="Peter M."/>
            <person name="Riley R."/>
            <person name="Sitrit Y."/>
            <person name="Stielow B."/>
            <person name="Szollosi G."/>
            <person name="Zifcakova L."/>
            <person name="Stursova M."/>
            <person name="Spatafora J.W."/>
            <person name="Tedersoo L."/>
            <person name="Vaario L.-M."/>
            <person name="Yamada A."/>
            <person name="Yan M."/>
            <person name="Wang P."/>
            <person name="Xu J."/>
            <person name="Bruns T."/>
            <person name="Baldrian P."/>
            <person name="Vilgalys R."/>
            <person name="Henrissat B."/>
            <person name="Grigoriev I.V."/>
            <person name="Hibbett D."/>
            <person name="Nagy L.G."/>
            <person name="Martin F.M."/>
        </authorList>
    </citation>
    <scope>NUCLEOTIDE SEQUENCE</scope>
    <source>
        <strain evidence="3">Prilba</strain>
    </source>
</reference>
<dbReference type="SUPFAM" id="SSF52540">
    <property type="entry name" value="P-loop containing nucleoside triphosphate hydrolases"/>
    <property type="match status" value="1"/>
</dbReference>
<keyword evidence="4" id="KW-1185">Reference proteome</keyword>
<dbReference type="InterPro" id="IPR007111">
    <property type="entry name" value="NACHT_NTPase"/>
</dbReference>
<reference evidence="3" key="2">
    <citation type="journal article" date="2020" name="Nat. Commun.">
        <title>Large-scale genome sequencing of mycorrhizal fungi provides insights into the early evolution of symbiotic traits.</title>
        <authorList>
            <person name="Miyauchi S."/>
            <person name="Kiss E."/>
            <person name="Kuo A."/>
            <person name="Drula E."/>
            <person name="Kohler A."/>
            <person name="Sanchez-Garcia M."/>
            <person name="Morin E."/>
            <person name="Andreopoulos B."/>
            <person name="Barry K.W."/>
            <person name="Bonito G."/>
            <person name="Buee M."/>
            <person name="Carver A."/>
            <person name="Chen C."/>
            <person name="Cichocki N."/>
            <person name="Clum A."/>
            <person name="Culley D."/>
            <person name="Crous P.W."/>
            <person name="Fauchery L."/>
            <person name="Girlanda M."/>
            <person name="Hayes R.D."/>
            <person name="Keri Z."/>
            <person name="LaButti K."/>
            <person name="Lipzen A."/>
            <person name="Lombard V."/>
            <person name="Magnuson J."/>
            <person name="Maillard F."/>
            <person name="Murat C."/>
            <person name="Nolan M."/>
            <person name="Ohm R.A."/>
            <person name="Pangilinan J."/>
            <person name="Pereira M.F."/>
            <person name="Perotto S."/>
            <person name="Peter M."/>
            <person name="Pfister S."/>
            <person name="Riley R."/>
            <person name="Sitrit Y."/>
            <person name="Stielow J.B."/>
            <person name="Szollosi G."/>
            <person name="Zifcakova L."/>
            <person name="Stursova M."/>
            <person name="Spatafora J.W."/>
            <person name="Tedersoo L."/>
            <person name="Vaario L.M."/>
            <person name="Yamada A."/>
            <person name="Yan M."/>
            <person name="Wang P."/>
            <person name="Xu J."/>
            <person name="Bruns T."/>
            <person name="Baldrian P."/>
            <person name="Vilgalys R."/>
            <person name="Dunand C."/>
            <person name="Henrissat B."/>
            <person name="Grigoriev I.V."/>
            <person name="Hibbett D."/>
            <person name="Nagy L.G."/>
            <person name="Martin F.M."/>
        </authorList>
    </citation>
    <scope>NUCLEOTIDE SEQUENCE</scope>
    <source>
        <strain evidence="3">Prilba</strain>
    </source>
</reference>
<dbReference type="EMBL" id="WHVB01000001">
    <property type="protein sequence ID" value="KAF8487196.1"/>
    <property type="molecule type" value="Genomic_DNA"/>
</dbReference>
<gene>
    <name evidence="3" type="ORF">DFH94DRAFT_17778</name>
</gene>
<sequence>MNSMSTSSQNFQLIFNTALKAYEKRTKRDLLAHPLAAQLQACDSPSAILAVIHQQVQGLHQSQRADERLTKWLNPTVNILFAFSATLGEGAGLVFSPAKVIFAGAGVLLLAAMDVRASQDTLIEIFERMGNFFQRLEIYTEVSPTPEMIDIIVKIMIEVLSILGIATKEIKHGRTRKYLKKLIGKTDMEDALKKLDMLTNEEARMATAQVLKATHAIDDRVAGVDERVASVDNRVEGVEVRVASVDDNVKAVDDKVVVAIDEGKEARVVMDQLKRNQLRQDLLRWLAPSDPSTNHNIACGAHHKRTAEWFFQGSIFTEWKSAGSLLWLHGKPGSGKSILCSTIIQDIISLRDSRLASMAYFYFDFRDTNKQNRRDLLLSLVTQLSSQSDLCFDKLFLLYLAHSSGEQEPSDDALIRCLKEMLTLPDQHPVYIIIDALDECPNTSGMPSPREQVLDLLNELVQLSLPNFHLCVTSRPEIDIRLVLEHLTSRRVSLHEQSGQRKDIIDYVTSVVQSDPKMRRWRDEDKNLVIETLSERADGM</sequence>
<dbReference type="AlphaFoldDB" id="A0A9P5N673"/>
<dbReference type="InterPro" id="IPR027417">
    <property type="entry name" value="P-loop_NTPase"/>
</dbReference>
<dbReference type="InterPro" id="IPR031350">
    <property type="entry name" value="Goodbye_dom"/>
</dbReference>
<evidence type="ECO:0000256" key="1">
    <source>
        <dbReference type="ARBA" id="ARBA00022737"/>
    </source>
</evidence>
<evidence type="ECO:0000313" key="3">
    <source>
        <dbReference type="EMBL" id="KAF8487196.1"/>
    </source>
</evidence>
<keyword evidence="1" id="KW-0677">Repeat</keyword>